<evidence type="ECO:0000313" key="3">
    <source>
        <dbReference type="Proteomes" id="UP000051164"/>
    </source>
</evidence>
<dbReference type="Gene3D" id="3.40.50.300">
    <property type="entry name" value="P-loop containing nucleotide triphosphate hydrolases"/>
    <property type="match status" value="1"/>
</dbReference>
<dbReference type="InterPro" id="IPR025669">
    <property type="entry name" value="AAA_dom"/>
</dbReference>
<dbReference type="EMBL" id="AYYV01000010">
    <property type="protein sequence ID" value="KRM53828.1"/>
    <property type="molecule type" value="Genomic_DNA"/>
</dbReference>
<dbReference type="InterPro" id="IPR027417">
    <property type="entry name" value="P-loop_NTPase"/>
</dbReference>
<evidence type="ECO:0000313" key="2">
    <source>
        <dbReference type="EMBL" id="KRM53828.1"/>
    </source>
</evidence>
<organism evidence="2 3">
    <name type="scientific">Lentilactobacillus kefiri DSM 20587 = JCM 5818</name>
    <dbReference type="NCBI Taxonomy" id="1423764"/>
    <lineage>
        <taxon>Bacteria</taxon>
        <taxon>Bacillati</taxon>
        <taxon>Bacillota</taxon>
        <taxon>Bacilli</taxon>
        <taxon>Lactobacillales</taxon>
        <taxon>Lactobacillaceae</taxon>
        <taxon>Lentilactobacillus</taxon>
    </lineage>
</organism>
<sequence length="304" mass="34613">MMGKIIVLTNLKGGVGKTTDTDMMAIVAAKKSLFNKKVLLIDVDLQANTTSNMTRTFGTVEYPQSFTKAVQSGTLNQAIYHLTDNLDLIPGSQGTHDLNEWILDNSKTKRSRYMFLKKMIDEIKNNYDYIFFDVAPSTDNSVDAITMTSDYIVAVQEVKRFSMDGTSMLIDTYLQPMLNAFPDDAHFQVAGILPTMFQTKRKNQLENYQKTVDVYGKDNVFSTIIKRHDRLEGFGEQGISLNDYEDRRMFALFADLFTELEKRIASFEKYGDIVDFSYTQKYYDPLTNKTLPLGKEITPNGSIE</sequence>
<dbReference type="Pfam" id="PF13614">
    <property type="entry name" value="AAA_31"/>
    <property type="match status" value="1"/>
</dbReference>
<dbReference type="InterPro" id="IPR050678">
    <property type="entry name" value="DNA_Partitioning_ATPase"/>
</dbReference>
<dbReference type="AlphaFoldDB" id="A0A8E1RK99"/>
<dbReference type="PANTHER" id="PTHR13696:SF52">
    <property type="entry name" value="PARA FAMILY PROTEIN CT_582"/>
    <property type="match status" value="1"/>
</dbReference>
<gene>
    <name evidence="2" type="ORF">FC95_GL000502</name>
</gene>
<comment type="caution">
    <text evidence="2">The sequence shown here is derived from an EMBL/GenBank/DDBJ whole genome shotgun (WGS) entry which is preliminary data.</text>
</comment>
<dbReference type="NCBIfam" id="NF041283">
    <property type="entry name" value="PrgP"/>
    <property type="match status" value="1"/>
</dbReference>
<dbReference type="PANTHER" id="PTHR13696">
    <property type="entry name" value="P-LOOP CONTAINING NUCLEOSIDE TRIPHOSPHATE HYDROLASE"/>
    <property type="match status" value="1"/>
</dbReference>
<feature type="domain" description="AAA" evidence="1">
    <location>
        <begin position="4"/>
        <end position="172"/>
    </location>
</feature>
<protein>
    <submittedName>
        <fullName evidence="2">Chromosome partitioning atpase</fullName>
    </submittedName>
</protein>
<dbReference type="CDD" id="cd02042">
    <property type="entry name" value="ParAB_family"/>
    <property type="match status" value="1"/>
</dbReference>
<name>A0A8E1RK99_LENKE</name>
<evidence type="ECO:0000259" key="1">
    <source>
        <dbReference type="Pfam" id="PF13614"/>
    </source>
</evidence>
<proteinExistence type="predicted"/>
<accession>A0A8E1RK99</accession>
<dbReference type="SUPFAM" id="SSF52540">
    <property type="entry name" value="P-loop containing nucleoside triphosphate hydrolases"/>
    <property type="match status" value="1"/>
</dbReference>
<dbReference type="Proteomes" id="UP000051164">
    <property type="component" value="Unassembled WGS sequence"/>
</dbReference>
<reference evidence="2 3" key="1">
    <citation type="journal article" date="2015" name="Genome Announc.">
        <title>Expanding the biotechnology potential of lactobacilli through comparative genomics of 213 strains and associated genera.</title>
        <authorList>
            <person name="Sun Z."/>
            <person name="Harris H.M."/>
            <person name="McCann A."/>
            <person name="Guo C."/>
            <person name="Argimon S."/>
            <person name="Zhang W."/>
            <person name="Yang X."/>
            <person name="Jeffery I.B."/>
            <person name="Cooney J.C."/>
            <person name="Kagawa T.F."/>
            <person name="Liu W."/>
            <person name="Song Y."/>
            <person name="Salvetti E."/>
            <person name="Wrobel A."/>
            <person name="Rasinkangas P."/>
            <person name="Parkhill J."/>
            <person name="Rea M.C."/>
            <person name="O'Sullivan O."/>
            <person name="Ritari J."/>
            <person name="Douillard F.P."/>
            <person name="Paul Ross R."/>
            <person name="Yang R."/>
            <person name="Briner A.E."/>
            <person name="Felis G.E."/>
            <person name="de Vos W.M."/>
            <person name="Barrangou R."/>
            <person name="Klaenhammer T.R."/>
            <person name="Caufield P.W."/>
            <person name="Cui Y."/>
            <person name="Zhang H."/>
            <person name="O'Toole P.W."/>
        </authorList>
    </citation>
    <scope>NUCLEOTIDE SEQUENCE [LARGE SCALE GENOMIC DNA]</scope>
    <source>
        <strain evidence="2 3">DSM 20587</strain>
    </source>
</reference>